<dbReference type="RefSeq" id="WP_089256145.1">
    <property type="nucleotide sequence ID" value="NZ_FZPH01000036.1"/>
</dbReference>
<reference evidence="1 2" key="1">
    <citation type="submission" date="2017-06" db="EMBL/GenBank/DDBJ databases">
        <authorList>
            <person name="Kim H.J."/>
            <person name="Triplett B.A."/>
        </authorList>
    </citation>
    <scope>NUCLEOTIDE SEQUENCE [LARGE SCALE GENOMIC DNA]</scope>
    <source>
        <strain evidence="1 2">CGMCC 4.5593</strain>
    </source>
</reference>
<dbReference type="Proteomes" id="UP000198362">
    <property type="component" value="Unassembled WGS sequence"/>
</dbReference>
<evidence type="ECO:0000313" key="2">
    <source>
        <dbReference type="Proteomes" id="UP000198362"/>
    </source>
</evidence>
<accession>A0A239PGM0</accession>
<protein>
    <submittedName>
        <fullName evidence="1">Uncharacterized protein</fullName>
    </submittedName>
</protein>
<dbReference type="AlphaFoldDB" id="A0A239PGM0"/>
<gene>
    <name evidence="1" type="ORF">SAMN05421812_13633</name>
</gene>
<sequence>MEVLHESAWLIEPTPNADGERGRNILHVHLYERRGDPKPWRVYVRTWRPTRREEREWADEAHAWAILDAIYEQYKDLGRWSISARTRGGWNWGALREHQGRITDTTV</sequence>
<name>A0A239PGM0_9ACTN</name>
<proteinExistence type="predicted"/>
<evidence type="ECO:0000313" key="1">
    <source>
        <dbReference type="EMBL" id="SNT66286.1"/>
    </source>
</evidence>
<dbReference type="EMBL" id="FZPH01000036">
    <property type="protein sequence ID" value="SNT66286.1"/>
    <property type="molecule type" value="Genomic_DNA"/>
</dbReference>
<keyword evidence="2" id="KW-1185">Reference proteome</keyword>
<organism evidence="1 2">
    <name type="scientific">Asanoa hainanensis</name>
    <dbReference type="NCBI Taxonomy" id="560556"/>
    <lineage>
        <taxon>Bacteria</taxon>
        <taxon>Bacillati</taxon>
        <taxon>Actinomycetota</taxon>
        <taxon>Actinomycetes</taxon>
        <taxon>Micromonosporales</taxon>
        <taxon>Micromonosporaceae</taxon>
        <taxon>Asanoa</taxon>
    </lineage>
</organism>